<organism evidence="1 2">
    <name type="scientific">Dermacentor silvarum</name>
    <name type="common">Tick</name>
    <dbReference type="NCBI Taxonomy" id="543639"/>
    <lineage>
        <taxon>Eukaryota</taxon>
        <taxon>Metazoa</taxon>
        <taxon>Ecdysozoa</taxon>
        <taxon>Arthropoda</taxon>
        <taxon>Chelicerata</taxon>
        <taxon>Arachnida</taxon>
        <taxon>Acari</taxon>
        <taxon>Parasitiformes</taxon>
        <taxon>Ixodida</taxon>
        <taxon>Ixodoidea</taxon>
        <taxon>Ixodidae</taxon>
        <taxon>Rhipicephalinae</taxon>
        <taxon>Dermacentor</taxon>
    </lineage>
</organism>
<accession>A0ACB8E1W7</accession>
<name>A0ACB8E1W7_DERSI</name>
<comment type="caution">
    <text evidence="1">The sequence shown here is derived from an EMBL/GenBank/DDBJ whole genome shotgun (WGS) entry which is preliminary data.</text>
</comment>
<evidence type="ECO:0000313" key="2">
    <source>
        <dbReference type="Proteomes" id="UP000821865"/>
    </source>
</evidence>
<protein>
    <submittedName>
        <fullName evidence="1">Uncharacterized protein</fullName>
    </submittedName>
</protein>
<sequence>MDTRVTMPAGESKGVFVAFASCGLLVVLVLFLSTLALSQLGAFPWTGGHGHAFAKVGHPGDAAQIQDLVTPEDSSTTEAPPVHRPVVPRNRDRGWFPLLPTELYTNASHQYFCFYQARAERPESAGLLFGLSLFPYHLCTHAVYCCAHLSEPSLQIEAPSDAHGFPRHLRGLNPHLRPLLGLDGRMPAAMMSGSDWIFLESAVVWLTPRGYQGAVLLWKISLETLAARRGYRELLERVAHRFDREGFVLSVLVDTGASLEQRLDLSELDAALPGGGDHPTASLLLYPIVGEPPVDRIRGVEDARSAVVYEKNRLRDAIKQLQSTLRQARVEQQSPSTSLGGADRGDRPAGANHSSADKLCYVFSFAGITYKFWDSNATGVQELVYGPGDPGPSTKTPGERAYYEICNEVWDSSQVYEFGVVSKQGANWVSHLTEFVVPPLARYLRDQFGVRCFGVWNAWHDDFAGVCGGGQYPLMRNLFGVFSNRR</sequence>
<reference evidence="1" key="1">
    <citation type="submission" date="2020-05" db="EMBL/GenBank/DDBJ databases">
        <title>Large-scale comparative analyses of tick genomes elucidate their genetic diversity and vector capacities.</title>
        <authorList>
            <person name="Jia N."/>
            <person name="Wang J."/>
            <person name="Shi W."/>
            <person name="Du L."/>
            <person name="Sun Y."/>
            <person name="Zhan W."/>
            <person name="Jiang J."/>
            <person name="Wang Q."/>
            <person name="Zhang B."/>
            <person name="Ji P."/>
            <person name="Sakyi L.B."/>
            <person name="Cui X."/>
            <person name="Yuan T."/>
            <person name="Jiang B."/>
            <person name="Yang W."/>
            <person name="Lam T.T.-Y."/>
            <person name="Chang Q."/>
            <person name="Ding S."/>
            <person name="Wang X."/>
            <person name="Zhu J."/>
            <person name="Ruan X."/>
            <person name="Zhao L."/>
            <person name="Wei J."/>
            <person name="Que T."/>
            <person name="Du C."/>
            <person name="Cheng J."/>
            <person name="Dai P."/>
            <person name="Han X."/>
            <person name="Huang E."/>
            <person name="Gao Y."/>
            <person name="Liu J."/>
            <person name="Shao H."/>
            <person name="Ye R."/>
            <person name="Li L."/>
            <person name="Wei W."/>
            <person name="Wang X."/>
            <person name="Wang C."/>
            <person name="Yang T."/>
            <person name="Huo Q."/>
            <person name="Li W."/>
            <person name="Guo W."/>
            <person name="Chen H."/>
            <person name="Zhou L."/>
            <person name="Ni X."/>
            <person name="Tian J."/>
            <person name="Zhou Y."/>
            <person name="Sheng Y."/>
            <person name="Liu T."/>
            <person name="Pan Y."/>
            <person name="Xia L."/>
            <person name="Li J."/>
            <person name="Zhao F."/>
            <person name="Cao W."/>
        </authorList>
    </citation>
    <scope>NUCLEOTIDE SEQUENCE</scope>
    <source>
        <strain evidence="1">Dsil-2018</strain>
    </source>
</reference>
<dbReference type="EMBL" id="CM023470">
    <property type="protein sequence ID" value="KAH7980777.1"/>
    <property type="molecule type" value="Genomic_DNA"/>
</dbReference>
<gene>
    <name evidence="1" type="ORF">HPB49_019139</name>
</gene>
<evidence type="ECO:0000313" key="1">
    <source>
        <dbReference type="EMBL" id="KAH7980777.1"/>
    </source>
</evidence>
<proteinExistence type="predicted"/>
<dbReference type="Proteomes" id="UP000821865">
    <property type="component" value="Chromosome 1"/>
</dbReference>
<keyword evidence="2" id="KW-1185">Reference proteome</keyword>